<dbReference type="HOGENOM" id="CLU_016237_1_0_1"/>
<dbReference type="STRING" id="1109443.G4TMW9"/>
<dbReference type="OMA" id="GWLFGYG"/>
<reference evidence="2 3" key="1">
    <citation type="journal article" date="2011" name="PLoS Pathog.">
        <title>Endophytic Life Strategies Decoded by Genome and Transcriptome Analyses of the Mutualistic Root Symbiont Piriformospora indica.</title>
        <authorList>
            <person name="Zuccaro A."/>
            <person name="Lahrmann U."/>
            <person name="Guldener U."/>
            <person name="Langen G."/>
            <person name="Pfiffi S."/>
            <person name="Biedenkopf D."/>
            <person name="Wong P."/>
            <person name="Samans B."/>
            <person name="Grimm C."/>
            <person name="Basiewicz M."/>
            <person name="Murat C."/>
            <person name="Martin F."/>
            <person name="Kogel K.H."/>
        </authorList>
    </citation>
    <scope>NUCLEOTIDE SEQUENCE [LARGE SCALE GENOMIC DNA]</scope>
    <source>
        <strain evidence="2 3">DSM 11827</strain>
    </source>
</reference>
<dbReference type="EMBL" id="CAFZ01000176">
    <property type="protein sequence ID" value="CCA72662.1"/>
    <property type="molecule type" value="Genomic_DNA"/>
</dbReference>
<keyword evidence="3" id="KW-1185">Reference proteome</keyword>
<dbReference type="InterPro" id="IPR010775">
    <property type="entry name" value="DUF1365"/>
</dbReference>
<evidence type="ECO:0000313" key="3">
    <source>
        <dbReference type="Proteomes" id="UP000007148"/>
    </source>
</evidence>
<comment type="caution">
    <text evidence="2">The sequence shown here is derived from an EMBL/GenBank/DDBJ whole genome shotgun (WGS) entry which is preliminary data.</text>
</comment>
<evidence type="ECO:0008006" key="4">
    <source>
        <dbReference type="Google" id="ProtNLM"/>
    </source>
</evidence>
<gene>
    <name evidence="2" type="ORF">PIIN_06599</name>
</gene>
<dbReference type="InParanoid" id="G4TMW9"/>
<proteinExistence type="predicted"/>
<dbReference type="PANTHER" id="PTHR33973">
    <property type="entry name" value="OS07G0153300 PROTEIN"/>
    <property type="match status" value="1"/>
</dbReference>
<dbReference type="eggNOG" id="ENOG502RGVU">
    <property type="taxonomic scope" value="Eukaryota"/>
</dbReference>
<protein>
    <recommendedName>
        <fullName evidence="4">DUF1365-domain-containing protein</fullName>
    </recommendedName>
</protein>
<dbReference type="Proteomes" id="UP000007148">
    <property type="component" value="Unassembled WGS sequence"/>
</dbReference>
<dbReference type="PANTHER" id="PTHR33973:SF4">
    <property type="entry name" value="OS07G0153300 PROTEIN"/>
    <property type="match status" value="1"/>
</dbReference>
<evidence type="ECO:0000256" key="1">
    <source>
        <dbReference type="SAM" id="MobiDB-lite"/>
    </source>
</evidence>
<name>G4TMW9_SERID</name>
<dbReference type="Pfam" id="PF07103">
    <property type="entry name" value="DUF1365"/>
    <property type="match status" value="1"/>
</dbReference>
<sequence length="592" mass="67104">MLDGPNGISNNGKSQANSSSEMETRMESGIDGYIIVNSVSHARYLPKPSTHSFNYPTISIFVDVCSLYTPPPPSSVKDKSTNISNGNANGEHPTARRSIGLGGLVFGTGSSSKRRLMNLRPSAYLFDDGDQTTTLVERFQAFMNPAARRGDNTGAGKMVRDGDTLTDPVAELRDVWLLTSPSYCGIEGINPLSVWFAYDRKKALRVVLLEVHNTFGERHVYVLRAGQDEDEDKPSKADHRWTIPRQFHVSPFNNRAGYYTCTLWNTTHPHLSPDSPRPVVRIDLLTPSRKLKLTATTRAVSSDHLSSPSILRTVLRYPFTLFLTMLRITYQAGILHYSKRLDVYPRPEPRPAKADVEEMKWSRNPVQVEGDVGIDRKLESGPVGWQPIGWIDQRAKERVYTFLSQRATELGVVILLRPANSHEQPLDFRPALKERSIHANAQTLTIRYLTPLFFTHLLVLPSATHALLLSSRTEKIFWTSNDDLFLQVFEPSPRTKKSFSQRLRIWYLPDVARRIPAPPVHSTDSQRGMNMGMLLIIVAFYTLERVERMLYSLFKARFVRGEEPWNGWERERTEVEINDKDLGSVRRGDNGL</sequence>
<feature type="compositionally biased region" description="Polar residues" evidence="1">
    <location>
        <begin position="7"/>
        <end position="21"/>
    </location>
</feature>
<evidence type="ECO:0000313" key="2">
    <source>
        <dbReference type="EMBL" id="CCA72662.1"/>
    </source>
</evidence>
<organism evidence="2 3">
    <name type="scientific">Serendipita indica (strain DSM 11827)</name>
    <name type="common">Root endophyte fungus</name>
    <name type="synonym">Piriformospora indica</name>
    <dbReference type="NCBI Taxonomy" id="1109443"/>
    <lineage>
        <taxon>Eukaryota</taxon>
        <taxon>Fungi</taxon>
        <taxon>Dikarya</taxon>
        <taxon>Basidiomycota</taxon>
        <taxon>Agaricomycotina</taxon>
        <taxon>Agaricomycetes</taxon>
        <taxon>Sebacinales</taxon>
        <taxon>Serendipitaceae</taxon>
        <taxon>Serendipita</taxon>
    </lineage>
</organism>
<accession>G4TMW9</accession>
<feature type="region of interest" description="Disordered" evidence="1">
    <location>
        <begin position="1"/>
        <end position="24"/>
    </location>
</feature>
<dbReference type="OrthoDB" id="3340520at2759"/>
<dbReference type="AlphaFoldDB" id="G4TMW9"/>